<dbReference type="EC" id="2.7.13.3" evidence="2"/>
<evidence type="ECO:0000256" key="8">
    <source>
        <dbReference type="SAM" id="Phobius"/>
    </source>
</evidence>
<dbReference type="InterPro" id="IPR013587">
    <property type="entry name" value="Nitrate/nitrite_sensing"/>
</dbReference>
<protein>
    <recommendedName>
        <fullName evidence="2">histidine kinase</fullName>
        <ecNumber evidence="2">2.7.13.3</ecNumber>
    </recommendedName>
</protein>
<evidence type="ECO:0000256" key="2">
    <source>
        <dbReference type="ARBA" id="ARBA00012438"/>
    </source>
</evidence>
<feature type="compositionally biased region" description="Pro residues" evidence="7">
    <location>
        <begin position="659"/>
        <end position="673"/>
    </location>
</feature>
<feature type="region of interest" description="Disordered" evidence="7">
    <location>
        <begin position="659"/>
        <end position="797"/>
    </location>
</feature>
<comment type="caution">
    <text evidence="10">The sequence shown here is derived from an EMBL/GenBank/DDBJ whole genome shotgun (WGS) entry which is preliminary data.</text>
</comment>
<feature type="compositionally biased region" description="Low complexity" evidence="7">
    <location>
        <begin position="982"/>
        <end position="994"/>
    </location>
</feature>
<evidence type="ECO:0000256" key="7">
    <source>
        <dbReference type="SAM" id="MobiDB-lite"/>
    </source>
</evidence>
<dbReference type="Gene3D" id="6.10.340.10">
    <property type="match status" value="1"/>
</dbReference>
<feature type="region of interest" description="Disordered" evidence="7">
    <location>
        <begin position="882"/>
        <end position="910"/>
    </location>
</feature>
<dbReference type="SUPFAM" id="SSF55874">
    <property type="entry name" value="ATPase domain of HSP90 chaperone/DNA topoisomerase II/histidine kinase"/>
    <property type="match status" value="1"/>
</dbReference>
<dbReference type="GO" id="GO:0004673">
    <property type="term" value="F:protein histidine kinase activity"/>
    <property type="evidence" value="ECO:0007669"/>
    <property type="project" value="UniProtKB-EC"/>
</dbReference>
<keyword evidence="6" id="KW-0902">Two-component regulatory system</keyword>
<evidence type="ECO:0000256" key="3">
    <source>
        <dbReference type="ARBA" id="ARBA00022553"/>
    </source>
</evidence>
<evidence type="ECO:0000259" key="9">
    <source>
        <dbReference type="SMART" id="SM00387"/>
    </source>
</evidence>
<evidence type="ECO:0000256" key="5">
    <source>
        <dbReference type="ARBA" id="ARBA00022777"/>
    </source>
</evidence>
<gene>
    <name evidence="10" type="ORF">GCM10010171_35040</name>
</gene>
<comment type="catalytic activity">
    <reaction evidence="1">
        <text>ATP + protein L-histidine = ADP + protein N-phospho-L-histidine.</text>
        <dbReference type="EC" id="2.7.13.3"/>
    </reaction>
</comment>
<dbReference type="SMART" id="SM00387">
    <property type="entry name" value="HATPase_c"/>
    <property type="match status" value="1"/>
</dbReference>
<keyword evidence="11" id="KW-1185">Reference proteome</keyword>
<keyword evidence="5 10" id="KW-0418">Kinase</keyword>
<feature type="compositionally biased region" description="Basic and acidic residues" evidence="7">
    <location>
        <begin position="1061"/>
        <end position="1070"/>
    </location>
</feature>
<dbReference type="AlphaFoldDB" id="A0A918LEX2"/>
<evidence type="ECO:0000313" key="10">
    <source>
        <dbReference type="EMBL" id="GGS37171.1"/>
    </source>
</evidence>
<reference evidence="10" key="2">
    <citation type="submission" date="2020-09" db="EMBL/GenBank/DDBJ databases">
        <authorList>
            <person name="Sun Q."/>
            <person name="Ohkuma M."/>
        </authorList>
    </citation>
    <scope>NUCLEOTIDE SEQUENCE</scope>
    <source>
        <strain evidence="10">JCM 3276</strain>
    </source>
</reference>
<feature type="region of interest" description="Disordered" evidence="7">
    <location>
        <begin position="982"/>
        <end position="1070"/>
    </location>
</feature>
<dbReference type="InterPro" id="IPR036890">
    <property type="entry name" value="HATPase_C_sf"/>
</dbReference>
<dbReference type="EMBL" id="BMRB01000002">
    <property type="protein sequence ID" value="GGS37171.1"/>
    <property type="molecule type" value="Genomic_DNA"/>
</dbReference>
<name>A0A918LEX2_9PSEU</name>
<evidence type="ECO:0000256" key="1">
    <source>
        <dbReference type="ARBA" id="ARBA00000085"/>
    </source>
</evidence>
<accession>A0A918LEX2</accession>
<keyword evidence="3" id="KW-0597">Phosphoprotein</keyword>
<feature type="transmembrane region" description="Helical" evidence="8">
    <location>
        <begin position="336"/>
        <end position="358"/>
    </location>
</feature>
<reference evidence="10" key="1">
    <citation type="journal article" date="2014" name="Int. J. Syst. Evol. Microbiol.">
        <title>Complete genome sequence of Corynebacterium casei LMG S-19264T (=DSM 44701T), isolated from a smear-ripened cheese.</title>
        <authorList>
            <consortium name="US DOE Joint Genome Institute (JGI-PGF)"/>
            <person name="Walter F."/>
            <person name="Albersmeier A."/>
            <person name="Kalinowski J."/>
            <person name="Ruckert C."/>
        </authorList>
    </citation>
    <scope>NUCLEOTIDE SEQUENCE</scope>
    <source>
        <strain evidence="10">JCM 3276</strain>
    </source>
</reference>
<dbReference type="PANTHER" id="PTHR44936:SF9">
    <property type="entry name" value="SENSOR PROTEIN CREC"/>
    <property type="match status" value="1"/>
</dbReference>
<dbReference type="Gene3D" id="3.30.565.10">
    <property type="entry name" value="Histidine kinase-like ATPase, C-terminal domain"/>
    <property type="match status" value="1"/>
</dbReference>
<feature type="compositionally biased region" description="Basic and acidic residues" evidence="7">
    <location>
        <begin position="694"/>
        <end position="710"/>
    </location>
</feature>
<organism evidence="10 11">
    <name type="scientific">Actinokineospora fastidiosa</name>
    <dbReference type="NCBI Taxonomy" id="1816"/>
    <lineage>
        <taxon>Bacteria</taxon>
        <taxon>Bacillati</taxon>
        <taxon>Actinomycetota</taxon>
        <taxon>Actinomycetes</taxon>
        <taxon>Pseudonocardiales</taxon>
        <taxon>Pseudonocardiaceae</taxon>
        <taxon>Actinokineospora</taxon>
    </lineage>
</organism>
<feature type="compositionally biased region" description="Basic and acidic residues" evidence="7">
    <location>
        <begin position="1016"/>
        <end position="1025"/>
    </location>
</feature>
<feature type="domain" description="Histidine kinase/HSP90-like ATPase" evidence="9">
    <location>
        <begin position="541"/>
        <end position="652"/>
    </location>
</feature>
<keyword evidence="4" id="KW-0808">Transferase</keyword>
<dbReference type="PANTHER" id="PTHR44936">
    <property type="entry name" value="SENSOR PROTEIN CREC"/>
    <property type="match status" value="1"/>
</dbReference>
<dbReference type="Proteomes" id="UP000660680">
    <property type="component" value="Unassembled WGS sequence"/>
</dbReference>
<evidence type="ECO:0000256" key="6">
    <source>
        <dbReference type="ARBA" id="ARBA00023012"/>
    </source>
</evidence>
<evidence type="ECO:0000313" key="11">
    <source>
        <dbReference type="Proteomes" id="UP000660680"/>
    </source>
</evidence>
<evidence type="ECO:0000256" key="4">
    <source>
        <dbReference type="ARBA" id="ARBA00022679"/>
    </source>
</evidence>
<proteinExistence type="predicted"/>
<dbReference type="Pfam" id="PF02518">
    <property type="entry name" value="HATPase_c"/>
    <property type="match status" value="1"/>
</dbReference>
<keyword evidence="8" id="KW-0472">Membrane</keyword>
<dbReference type="Pfam" id="PF08376">
    <property type="entry name" value="NIT"/>
    <property type="match status" value="1"/>
</dbReference>
<feature type="transmembrane region" description="Helical" evidence="8">
    <location>
        <begin position="34"/>
        <end position="55"/>
    </location>
</feature>
<sequence>MTDMASKTESTEGGEATRWSTITRWRDWNLPVKLSAVILVPVVFAIVLGGLTIGGQIDTADSFRRVDRLVVVNDDLRKVLTWLQRERTKAATLLTGGTRDITSELTAEQRSADAARANLVRSVERAEFANPATADRHAAALTRLGELDGLRARVAEREIDGASALAGYTAVIESLLAFDRAAAEEIADPGLSGTAGALHHLEAAKEAVYYQQALVAMGIARGGLSAAELEALRSSQARYDEHVREFRAVATPAQRAEFDRMLDVPGVAARVGLLRLVVGGEAETLPPVGVPLPITSVDWNGASELTSGRISNVSGTLGREIITRSEAMRDAASDGAGLASVVLTVALVIAAAVIITIGRQLLTSLRLLRREAFRVAEESLPAAVERIRGGKNLPAEPEIDPVPITTGDEVGEVARAFDAVHRQALKLATEQAGLRANYSDVFVNLSRRSQGLVQRQLHLLERLERDEEDADQLAVLFQLDHLATRMRRNNENLMVLSGADLVRRASLPAPLADLLRAAVSEIEQYQRVVIQPPANVLVVGYAVGDIVRLTAELLDNATAFSAPATQVTVSSHHSPGGAIRVEIADRGIGLTPTELAEANARLADAGAVDASTSRRMGLFVVGRLAARLGVRVWLEPAIGQGMRAIITVPADLTAPPEPARVPVLPAPAAPPAPETTVNGVNGTSGVNGTNGHGPEPRRAHGHAAEPDALPRRTNGHTNGHANGSPVPGVDPFAPWTPVETTVVDGPSTADLLELLSPGDGASMPDKPIDTVGEAPAPSEPDTAEPAPLPRRQPRKPVDAEVTQNLPETAPDDVGDALFSPAEPKATDTGWWDTTVVHERPPAVHETTPIFDEMVSAWFRAVSDAPDNAWDFAADTGFRTARTVSSAEAEEYTDSGLPRRTPRRNLVPGSVDTRVHHRPSFAQRSAHDLRDRLSSYQRGVHRARGVHHTGPAHGTPDSLDLRGARWRFAADVGWQAADAVARSVPAATTPTGLPRRTPRERLLPGSLETAAPASGPRVERDAEALRSRLSGFQRGLDRGRDSLAQRGVPAGSASSGAGQSGRVDHEGDGDA</sequence>
<dbReference type="InterPro" id="IPR003594">
    <property type="entry name" value="HATPase_dom"/>
</dbReference>
<keyword evidence="8" id="KW-1133">Transmembrane helix</keyword>
<keyword evidence="8" id="KW-0812">Transmembrane</keyword>
<feature type="compositionally biased region" description="Low complexity" evidence="7">
    <location>
        <begin position="674"/>
        <end position="689"/>
    </location>
</feature>
<feature type="compositionally biased region" description="Low complexity" evidence="7">
    <location>
        <begin position="1049"/>
        <end position="1060"/>
    </location>
</feature>
<dbReference type="GO" id="GO:0000160">
    <property type="term" value="P:phosphorelay signal transduction system"/>
    <property type="evidence" value="ECO:0007669"/>
    <property type="project" value="UniProtKB-KW"/>
</dbReference>
<dbReference type="InterPro" id="IPR050980">
    <property type="entry name" value="2C_sensor_his_kinase"/>
</dbReference>